<accession>A0A6P0H2E7</accession>
<dbReference type="GO" id="GO:0008483">
    <property type="term" value="F:transaminase activity"/>
    <property type="evidence" value="ECO:0007669"/>
    <property type="project" value="UniProtKB-KW"/>
</dbReference>
<evidence type="ECO:0000256" key="4">
    <source>
        <dbReference type="ARBA" id="ARBA00050776"/>
    </source>
</evidence>
<organism evidence="8 9">
    <name type="scientific">Modestobacter muralis</name>
    <dbReference type="NCBI Taxonomy" id="1608614"/>
    <lineage>
        <taxon>Bacteria</taxon>
        <taxon>Bacillati</taxon>
        <taxon>Actinomycetota</taxon>
        <taxon>Actinomycetes</taxon>
        <taxon>Geodermatophilales</taxon>
        <taxon>Geodermatophilaceae</taxon>
        <taxon>Modestobacter</taxon>
    </lineage>
</organism>
<evidence type="ECO:0000259" key="7">
    <source>
        <dbReference type="Pfam" id="PF00266"/>
    </source>
</evidence>
<dbReference type="PANTHER" id="PTHR43586">
    <property type="entry name" value="CYSTEINE DESULFURASE"/>
    <property type="match status" value="1"/>
</dbReference>
<dbReference type="AlphaFoldDB" id="A0A6P0H2E7"/>
<proteinExistence type="inferred from homology"/>
<name>A0A6P0H2E7_9ACTN</name>
<evidence type="ECO:0000256" key="2">
    <source>
        <dbReference type="ARBA" id="ARBA00010447"/>
    </source>
</evidence>
<feature type="region of interest" description="Disordered" evidence="6">
    <location>
        <begin position="438"/>
        <end position="459"/>
    </location>
</feature>
<keyword evidence="8" id="KW-0032">Aminotransferase</keyword>
<evidence type="ECO:0000256" key="5">
    <source>
        <dbReference type="RuleBase" id="RU004504"/>
    </source>
</evidence>
<dbReference type="GO" id="GO:0031071">
    <property type="term" value="F:cysteine desulfurase activity"/>
    <property type="evidence" value="ECO:0007669"/>
    <property type="project" value="UniProtKB-EC"/>
</dbReference>
<evidence type="ECO:0000313" key="8">
    <source>
        <dbReference type="EMBL" id="NEN49920.1"/>
    </source>
</evidence>
<dbReference type="InterPro" id="IPR000192">
    <property type="entry name" value="Aminotrans_V_dom"/>
</dbReference>
<comment type="catalytic activity">
    <reaction evidence="4">
        <text>(sulfur carrier)-H + L-cysteine = (sulfur carrier)-SH + L-alanine</text>
        <dbReference type="Rhea" id="RHEA:43892"/>
        <dbReference type="Rhea" id="RHEA-COMP:14737"/>
        <dbReference type="Rhea" id="RHEA-COMP:14739"/>
        <dbReference type="ChEBI" id="CHEBI:29917"/>
        <dbReference type="ChEBI" id="CHEBI:35235"/>
        <dbReference type="ChEBI" id="CHEBI:57972"/>
        <dbReference type="ChEBI" id="CHEBI:64428"/>
        <dbReference type="EC" id="2.8.1.7"/>
    </reaction>
</comment>
<sequence length="459" mass="48166">MTALFGTGDLSPHDPLVGADLSVLVGGELRRYVDLDAAATTSASAGVARAVQEFLPWYSSVHRGAGVKSQVSSARYDQARETIVRFVGADPATHVGLFPKNTTEGLNQIAFRLGLTRDDVVVSTAVEHHANLLPWRRHAQVRVVDVDRSGTYSVDAVVAALDERPAPRVLAVSGASNVTGWMPDLAGLAAAARARGVLVVVDGAQLVPHRPVDMAALGIDVLVWSGHKMFAPFGAGGMVVDRRLLVGGEPFLVGGGAVKAVSDTEVVWADTPDRDDAGTPNVLGAVALAAAADELMAAGPRNRRHEDLLVHALDAELATVPGLHRLGPTTGDRLPVVSFVLDGMPHEEVAQRLAREHGIGVRNGCFCAHPYLSRLFGLSTAEVQQFHDDARVGRADRLPGAVRVSCSSATPLADVAALGEALRALTGDRARAQLVPAARLPEGTDRQLPRGSGSSVVRA</sequence>
<dbReference type="Pfam" id="PF00266">
    <property type="entry name" value="Aminotran_5"/>
    <property type="match status" value="1"/>
</dbReference>
<comment type="caution">
    <text evidence="8">The sequence shown here is derived from an EMBL/GenBank/DDBJ whole genome shotgun (WGS) entry which is preliminary data.</text>
</comment>
<gene>
    <name evidence="8" type="ORF">G3R41_03035</name>
</gene>
<dbReference type="Gene3D" id="3.40.640.10">
    <property type="entry name" value="Type I PLP-dependent aspartate aminotransferase-like (Major domain)"/>
    <property type="match status" value="1"/>
</dbReference>
<dbReference type="PANTHER" id="PTHR43586:SF8">
    <property type="entry name" value="CYSTEINE DESULFURASE 1, CHLOROPLASTIC"/>
    <property type="match status" value="1"/>
</dbReference>
<feature type="domain" description="Aminotransferase class V" evidence="7">
    <location>
        <begin position="35"/>
        <end position="415"/>
    </location>
</feature>
<dbReference type="RefSeq" id="WP_163609609.1">
    <property type="nucleotide sequence ID" value="NZ_JAAGWH010000010.1"/>
</dbReference>
<comment type="similarity">
    <text evidence="2">Belongs to the class-V pyridoxal-phosphate-dependent aminotransferase family. Csd subfamily.</text>
</comment>
<dbReference type="InterPro" id="IPR015422">
    <property type="entry name" value="PyrdxlP-dep_Trfase_small"/>
</dbReference>
<dbReference type="InterPro" id="IPR020578">
    <property type="entry name" value="Aminotrans_V_PyrdxlP_BS"/>
</dbReference>
<dbReference type="PROSITE" id="PS00595">
    <property type="entry name" value="AA_TRANSFER_CLASS_5"/>
    <property type="match status" value="1"/>
</dbReference>
<dbReference type="EMBL" id="JAAGWB010000010">
    <property type="protein sequence ID" value="NEN49920.1"/>
    <property type="molecule type" value="Genomic_DNA"/>
</dbReference>
<dbReference type="SUPFAM" id="SSF53383">
    <property type="entry name" value="PLP-dependent transferases"/>
    <property type="match status" value="1"/>
</dbReference>
<dbReference type="Proteomes" id="UP000471152">
    <property type="component" value="Unassembled WGS sequence"/>
</dbReference>
<evidence type="ECO:0000256" key="3">
    <source>
        <dbReference type="ARBA" id="ARBA00022898"/>
    </source>
</evidence>
<comment type="cofactor">
    <cofactor evidence="1 5">
        <name>pyridoxal 5'-phosphate</name>
        <dbReference type="ChEBI" id="CHEBI:597326"/>
    </cofactor>
</comment>
<protein>
    <submittedName>
        <fullName evidence="8">Aminotransferase class V-fold PLP-dependent enzyme</fullName>
    </submittedName>
</protein>
<keyword evidence="8" id="KW-0808">Transferase</keyword>
<evidence type="ECO:0000256" key="1">
    <source>
        <dbReference type="ARBA" id="ARBA00001933"/>
    </source>
</evidence>
<dbReference type="InterPro" id="IPR015421">
    <property type="entry name" value="PyrdxlP-dep_Trfase_major"/>
</dbReference>
<keyword evidence="3" id="KW-0663">Pyridoxal phosphate</keyword>
<reference evidence="8 9" key="1">
    <citation type="submission" date="2020-02" db="EMBL/GenBank/DDBJ databases">
        <title>The WGS of Modestobacter muralis DSM 100205.</title>
        <authorList>
            <person name="Jiang Z."/>
        </authorList>
    </citation>
    <scope>NUCLEOTIDE SEQUENCE [LARGE SCALE GENOMIC DNA]</scope>
    <source>
        <strain evidence="8 9">DSM 100205</strain>
    </source>
</reference>
<dbReference type="InterPro" id="IPR015424">
    <property type="entry name" value="PyrdxlP-dep_Trfase"/>
</dbReference>
<evidence type="ECO:0000256" key="6">
    <source>
        <dbReference type="SAM" id="MobiDB-lite"/>
    </source>
</evidence>
<evidence type="ECO:0000313" key="9">
    <source>
        <dbReference type="Proteomes" id="UP000471152"/>
    </source>
</evidence>
<dbReference type="Gene3D" id="3.90.1150.10">
    <property type="entry name" value="Aspartate Aminotransferase, domain 1"/>
    <property type="match status" value="1"/>
</dbReference>